<protein>
    <submittedName>
        <fullName evidence="2">Uncharacterized protein</fullName>
    </submittedName>
</protein>
<keyword evidence="1" id="KW-0732">Signal</keyword>
<gene>
    <name evidence="2" type="ORF">PV327_002400</name>
</gene>
<evidence type="ECO:0000256" key="1">
    <source>
        <dbReference type="SAM" id="SignalP"/>
    </source>
</evidence>
<sequence>MISKYTILLCLVATAAASVIPSIESSHDLVFNYNNLTQKTNPNSRYHIVIGSRLYDDVLQFEEVVQGKSGIKVRFNINPNLLINAVTVIDKNLKGNGDFPVVVEGGIVVVFLSTVAITTSIFRPSVHVLKADLPSNKSHNLLVGSRRNGDRLVIQQYVIQSSGASQFITVQKTFNVSKYEKITLIRALDQKNDGTGAYPSLLKGGPGTSNATLEFKSQKNKSINFLVMIYSKK</sequence>
<dbReference type="Proteomes" id="UP001168972">
    <property type="component" value="Unassembled WGS sequence"/>
</dbReference>
<accession>A0AA39FFH5</accession>
<proteinExistence type="predicted"/>
<evidence type="ECO:0000313" key="3">
    <source>
        <dbReference type="Proteomes" id="UP001168972"/>
    </source>
</evidence>
<dbReference type="Pfam" id="PF15868">
    <property type="entry name" value="MBF2"/>
    <property type="match status" value="1"/>
</dbReference>
<name>A0AA39FFH5_MICHY</name>
<dbReference type="PANTHER" id="PTHR37685:SF1">
    <property type="entry name" value="GEO11136P1-RELATED"/>
    <property type="match status" value="1"/>
</dbReference>
<feature type="signal peptide" evidence="1">
    <location>
        <begin position="1"/>
        <end position="17"/>
    </location>
</feature>
<comment type="caution">
    <text evidence="2">The sequence shown here is derived from an EMBL/GenBank/DDBJ whole genome shotgun (WGS) entry which is preliminary data.</text>
</comment>
<dbReference type="EMBL" id="JAQQBR010001831">
    <property type="protein sequence ID" value="KAK0168622.1"/>
    <property type="molecule type" value="Genomic_DNA"/>
</dbReference>
<reference evidence="2" key="2">
    <citation type="submission" date="2023-03" db="EMBL/GenBank/DDBJ databases">
        <authorList>
            <person name="Inwood S.N."/>
            <person name="Skelly J.G."/>
            <person name="Guhlin J."/>
            <person name="Harrop T.W.R."/>
            <person name="Goldson S.G."/>
            <person name="Dearden P.K."/>
        </authorList>
    </citation>
    <scope>NUCLEOTIDE SEQUENCE</scope>
    <source>
        <strain evidence="2">Lincoln</strain>
        <tissue evidence="2">Whole body</tissue>
    </source>
</reference>
<dbReference type="AlphaFoldDB" id="A0AA39FFH5"/>
<organism evidence="2 3">
    <name type="scientific">Microctonus hyperodae</name>
    <name type="common">Parasitoid wasp</name>
    <dbReference type="NCBI Taxonomy" id="165561"/>
    <lineage>
        <taxon>Eukaryota</taxon>
        <taxon>Metazoa</taxon>
        <taxon>Ecdysozoa</taxon>
        <taxon>Arthropoda</taxon>
        <taxon>Hexapoda</taxon>
        <taxon>Insecta</taxon>
        <taxon>Pterygota</taxon>
        <taxon>Neoptera</taxon>
        <taxon>Endopterygota</taxon>
        <taxon>Hymenoptera</taxon>
        <taxon>Apocrita</taxon>
        <taxon>Ichneumonoidea</taxon>
        <taxon>Braconidae</taxon>
        <taxon>Euphorinae</taxon>
        <taxon>Microctonus</taxon>
    </lineage>
</organism>
<keyword evidence="3" id="KW-1185">Reference proteome</keyword>
<dbReference type="PANTHER" id="PTHR37685">
    <property type="entry name" value="GEO11136P1-RELATED"/>
    <property type="match status" value="1"/>
</dbReference>
<reference evidence="2" key="1">
    <citation type="journal article" date="2023" name="bioRxiv">
        <title>Scaffold-level genome assemblies of two parasitoid biocontrol wasps reveal the parthenogenesis mechanism and an associated novel virus.</title>
        <authorList>
            <person name="Inwood S."/>
            <person name="Skelly J."/>
            <person name="Guhlin J."/>
            <person name="Harrop T."/>
            <person name="Goldson S."/>
            <person name="Dearden P."/>
        </authorList>
    </citation>
    <scope>NUCLEOTIDE SEQUENCE</scope>
    <source>
        <strain evidence="2">Lincoln</strain>
        <tissue evidence="2">Whole body</tissue>
    </source>
</reference>
<evidence type="ECO:0000313" key="2">
    <source>
        <dbReference type="EMBL" id="KAK0168622.1"/>
    </source>
</evidence>
<feature type="chain" id="PRO_5041404622" evidence="1">
    <location>
        <begin position="18"/>
        <end position="233"/>
    </location>
</feature>
<dbReference type="InterPro" id="IPR031734">
    <property type="entry name" value="MBF2"/>
</dbReference>